<evidence type="ECO:0000313" key="2">
    <source>
        <dbReference type="Proteomes" id="UP000266673"/>
    </source>
</evidence>
<organism evidence="1 2">
    <name type="scientific">Gigaspora rosea</name>
    <dbReference type="NCBI Taxonomy" id="44941"/>
    <lineage>
        <taxon>Eukaryota</taxon>
        <taxon>Fungi</taxon>
        <taxon>Fungi incertae sedis</taxon>
        <taxon>Mucoromycota</taxon>
        <taxon>Glomeromycotina</taxon>
        <taxon>Glomeromycetes</taxon>
        <taxon>Diversisporales</taxon>
        <taxon>Gigasporaceae</taxon>
        <taxon>Gigaspora</taxon>
    </lineage>
</organism>
<keyword evidence="2" id="KW-1185">Reference proteome</keyword>
<accession>A0A397TP58</accession>
<name>A0A397TP58_9GLOM</name>
<gene>
    <name evidence="1" type="ORF">C2G38_2236262</name>
</gene>
<reference evidence="1 2" key="1">
    <citation type="submission" date="2018-06" db="EMBL/GenBank/DDBJ databases">
        <title>Comparative genomics reveals the genomic features of Rhizophagus irregularis, R. cerebriforme, R. diaphanum and Gigaspora rosea, and their symbiotic lifestyle signature.</title>
        <authorList>
            <person name="Morin E."/>
            <person name="San Clemente H."/>
            <person name="Chen E.C.H."/>
            <person name="De La Providencia I."/>
            <person name="Hainaut M."/>
            <person name="Kuo A."/>
            <person name="Kohler A."/>
            <person name="Murat C."/>
            <person name="Tang N."/>
            <person name="Roy S."/>
            <person name="Loubradou J."/>
            <person name="Henrissat B."/>
            <person name="Grigoriev I.V."/>
            <person name="Corradi N."/>
            <person name="Roux C."/>
            <person name="Martin F.M."/>
        </authorList>
    </citation>
    <scope>NUCLEOTIDE SEQUENCE [LARGE SCALE GENOMIC DNA]</scope>
    <source>
        <strain evidence="1 2">DAOM 194757</strain>
    </source>
</reference>
<evidence type="ECO:0000313" key="1">
    <source>
        <dbReference type="EMBL" id="RIA99970.1"/>
    </source>
</evidence>
<protein>
    <submittedName>
        <fullName evidence="1">Uncharacterized protein</fullName>
    </submittedName>
</protein>
<dbReference type="OrthoDB" id="2490586at2759"/>
<dbReference type="Proteomes" id="UP000266673">
    <property type="component" value="Unassembled WGS sequence"/>
</dbReference>
<sequence>MKKETTAEKNDINILREPIEKEEAVKATNYSSVKEAITDSVKKKKINKKSHAIELFRHKNDHVKNIYLHLNKENDRNFINSKHSSDIVKKKRMLLDLEIRRLLNKLNQINPSLVVKWCQIFKSESDIEIIKSNINDLDNLIHKQLIPEHKNVFNYF</sequence>
<dbReference type="AlphaFoldDB" id="A0A397TP58"/>
<proteinExistence type="predicted"/>
<comment type="caution">
    <text evidence="1">The sequence shown here is derived from an EMBL/GenBank/DDBJ whole genome shotgun (WGS) entry which is preliminary data.</text>
</comment>
<dbReference type="EMBL" id="QKWP01005894">
    <property type="protein sequence ID" value="RIA99970.1"/>
    <property type="molecule type" value="Genomic_DNA"/>
</dbReference>